<evidence type="ECO:0000313" key="1">
    <source>
        <dbReference type="EMBL" id="PCH39079.1"/>
    </source>
</evidence>
<sequence length="131" mass="13779">MRSLNLDASSYAPDTLVAAACGGGGVNVCGDSSCAGIPVCCEDNSLGLIAVGVRPSRSTSEMPHTVNGPSSDFTARKIDVHRECNRPRVASQTLDDAVFPSIDVFGRLVCALWRLEQLYLSGVSFSSAQAR</sequence>
<evidence type="ECO:0008006" key="3">
    <source>
        <dbReference type="Google" id="ProtNLM"/>
    </source>
</evidence>
<accession>A0A2H3JJV5</accession>
<dbReference type="EMBL" id="KB467954">
    <property type="protein sequence ID" value="PCH39079.1"/>
    <property type="molecule type" value="Genomic_DNA"/>
</dbReference>
<proteinExistence type="predicted"/>
<evidence type="ECO:0000313" key="2">
    <source>
        <dbReference type="Proteomes" id="UP000218811"/>
    </source>
</evidence>
<protein>
    <recommendedName>
        <fullName evidence="3">Hydrophobin</fullName>
    </recommendedName>
</protein>
<reference evidence="1 2" key="1">
    <citation type="journal article" date="2012" name="Science">
        <title>The Paleozoic origin of enzymatic lignin decomposition reconstructed from 31 fungal genomes.</title>
        <authorList>
            <person name="Floudas D."/>
            <person name="Binder M."/>
            <person name="Riley R."/>
            <person name="Barry K."/>
            <person name="Blanchette R.A."/>
            <person name="Henrissat B."/>
            <person name="Martinez A.T."/>
            <person name="Otillar R."/>
            <person name="Spatafora J.W."/>
            <person name="Yadav J.S."/>
            <person name="Aerts A."/>
            <person name="Benoit I."/>
            <person name="Boyd A."/>
            <person name="Carlson A."/>
            <person name="Copeland A."/>
            <person name="Coutinho P.M."/>
            <person name="de Vries R.P."/>
            <person name="Ferreira P."/>
            <person name="Findley K."/>
            <person name="Foster B."/>
            <person name="Gaskell J."/>
            <person name="Glotzer D."/>
            <person name="Gorecki P."/>
            <person name="Heitman J."/>
            <person name="Hesse C."/>
            <person name="Hori C."/>
            <person name="Igarashi K."/>
            <person name="Jurgens J.A."/>
            <person name="Kallen N."/>
            <person name="Kersten P."/>
            <person name="Kohler A."/>
            <person name="Kuees U."/>
            <person name="Kumar T.K.A."/>
            <person name="Kuo A."/>
            <person name="LaButti K."/>
            <person name="Larrondo L.F."/>
            <person name="Lindquist E."/>
            <person name="Ling A."/>
            <person name="Lombard V."/>
            <person name="Lucas S."/>
            <person name="Lundell T."/>
            <person name="Martin R."/>
            <person name="McLaughlin D.J."/>
            <person name="Morgenstern I."/>
            <person name="Morin E."/>
            <person name="Murat C."/>
            <person name="Nagy L.G."/>
            <person name="Nolan M."/>
            <person name="Ohm R.A."/>
            <person name="Patyshakuliyeva A."/>
            <person name="Rokas A."/>
            <person name="Ruiz-Duenas F.J."/>
            <person name="Sabat G."/>
            <person name="Salamov A."/>
            <person name="Samejima M."/>
            <person name="Schmutz J."/>
            <person name="Slot J.C."/>
            <person name="St John F."/>
            <person name="Stenlid J."/>
            <person name="Sun H."/>
            <person name="Sun S."/>
            <person name="Syed K."/>
            <person name="Tsang A."/>
            <person name="Wiebenga A."/>
            <person name="Young D."/>
            <person name="Pisabarro A."/>
            <person name="Eastwood D.C."/>
            <person name="Martin F."/>
            <person name="Cullen D."/>
            <person name="Grigoriev I.V."/>
            <person name="Hibbett D.S."/>
        </authorList>
    </citation>
    <scope>NUCLEOTIDE SEQUENCE [LARGE SCALE GENOMIC DNA]</scope>
    <source>
        <strain evidence="1 2">MD-104</strain>
    </source>
</reference>
<organism evidence="1 2">
    <name type="scientific">Wolfiporia cocos (strain MD-104)</name>
    <name type="common">Brown rot fungus</name>
    <dbReference type="NCBI Taxonomy" id="742152"/>
    <lineage>
        <taxon>Eukaryota</taxon>
        <taxon>Fungi</taxon>
        <taxon>Dikarya</taxon>
        <taxon>Basidiomycota</taxon>
        <taxon>Agaricomycotina</taxon>
        <taxon>Agaricomycetes</taxon>
        <taxon>Polyporales</taxon>
        <taxon>Phaeolaceae</taxon>
        <taxon>Wolfiporia</taxon>
    </lineage>
</organism>
<keyword evidence="2" id="KW-1185">Reference proteome</keyword>
<dbReference type="Proteomes" id="UP000218811">
    <property type="component" value="Unassembled WGS sequence"/>
</dbReference>
<dbReference type="CDD" id="cd23507">
    <property type="entry name" value="hydrophobin_I"/>
    <property type="match status" value="1"/>
</dbReference>
<gene>
    <name evidence="1" type="ORF">WOLCODRAFT_158602</name>
</gene>
<dbReference type="AlphaFoldDB" id="A0A2H3JJV5"/>
<name>A0A2H3JJV5_WOLCO</name>